<sequence>MSFSNLPIADESLPQVQTVPFKPIHADYLKVLRITWLITFGVILAGLVILFVFVTKLQTVLLISLGVGLYLIVTAITVISGTRSFLRKRYAVRERDILYSTGWLFQHTHMVPFNRMQHCVVNSGPIERKFGLASVSLYTAASEGKDITIHGLPQEEAERLKDLIMQQIQPLQSHENI</sequence>
<dbReference type="EMBL" id="AP029612">
    <property type="protein sequence ID" value="BFG70668.1"/>
    <property type="molecule type" value="Genomic_DNA"/>
</dbReference>
<name>A0AAT9GJ94_9BACT</name>
<dbReference type="PANTHER" id="PTHR34473:SF3">
    <property type="entry name" value="TRANSMEMBRANE PROTEIN-RELATED"/>
    <property type="match status" value="1"/>
</dbReference>
<reference evidence="3" key="1">
    <citation type="submission" date="2024-02" db="EMBL/GenBank/DDBJ databases">
        <title>Sediminibacterium planktonica sp. nov. and Sediminibacterium longus sp. nov., isolated from surface lake and river water.</title>
        <authorList>
            <person name="Watanabe K."/>
            <person name="Takemine S."/>
            <person name="Ishii Y."/>
            <person name="Ogata Y."/>
            <person name="Shindo C."/>
            <person name="Suda W."/>
        </authorList>
    </citation>
    <scope>NUCLEOTIDE SEQUENCE</scope>
    <source>
        <strain evidence="3">KACHI17</strain>
    </source>
</reference>
<feature type="transmembrane region" description="Helical" evidence="1">
    <location>
        <begin position="34"/>
        <end position="54"/>
    </location>
</feature>
<feature type="domain" description="YdbS-like PH" evidence="2">
    <location>
        <begin position="88"/>
        <end position="164"/>
    </location>
</feature>
<keyword evidence="1" id="KW-0472">Membrane</keyword>
<dbReference type="AlphaFoldDB" id="A0AAT9GJ94"/>
<dbReference type="PANTHER" id="PTHR34473">
    <property type="entry name" value="UPF0699 TRANSMEMBRANE PROTEIN YDBS"/>
    <property type="match status" value="1"/>
</dbReference>
<evidence type="ECO:0000313" key="3">
    <source>
        <dbReference type="EMBL" id="BFG70668.1"/>
    </source>
</evidence>
<evidence type="ECO:0000259" key="2">
    <source>
        <dbReference type="Pfam" id="PF03703"/>
    </source>
</evidence>
<dbReference type="Pfam" id="PF03703">
    <property type="entry name" value="bPH_2"/>
    <property type="match status" value="1"/>
</dbReference>
<dbReference type="RefSeq" id="WP_353548309.1">
    <property type="nucleotide sequence ID" value="NZ_AP029612.1"/>
</dbReference>
<organism evidence="3">
    <name type="scientific">Sediminibacterium sp. KACHI17</name>
    <dbReference type="NCBI Taxonomy" id="1751071"/>
    <lineage>
        <taxon>Bacteria</taxon>
        <taxon>Pseudomonadati</taxon>
        <taxon>Bacteroidota</taxon>
        <taxon>Chitinophagia</taxon>
        <taxon>Chitinophagales</taxon>
        <taxon>Chitinophagaceae</taxon>
        <taxon>Sediminibacterium</taxon>
    </lineage>
</organism>
<dbReference type="InterPro" id="IPR005182">
    <property type="entry name" value="YdbS-like_PH"/>
</dbReference>
<keyword evidence="1" id="KW-1133">Transmembrane helix</keyword>
<protein>
    <submittedName>
        <fullName evidence="3">PH domain-containing protein</fullName>
    </submittedName>
</protein>
<evidence type="ECO:0000256" key="1">
    <source>
        <dbReference type="SAM" id="Phobius"/>
    </source>
</evidence>
<proteinExistence type="predicted"/>
<gene>
    <name evidence="3" type="ORF">KACHI17_15490</name>
</gene>
<keyword evidence="1" id="KW-0812">Transmembrane</keyword>
<accession>A0AAT9GJ94</accession>
<feature type="transmembrane region" description="Helical" evidence="1">
    <location>
        <begin position="60"/>
        <end position="79"/>
    </location>
</feature>